<keyword evidence="4" id="KW-0411">Iron-sulfur</keyword>
<protein>
    <submittedName>
        <fullName evidence="6">Heme d1 biosynthesis radical SAM protein NirJ2</fullName>
    </submittedName>
</protein>
<dbReference type="PROSITE" id="PS51918">
    <property type="entry name" value="RADICAL_SAM"/>
    <property type="match status" value="1"/>
</dbReference>
<keyword evidence="2" id="KW-0479">Metal-binding</keyword>
<dbReference type="SFLD" id="SFLDG01067">
    <property type="entry name" value="SPASM/twitch_domain_containing"/>
    <property type="match status" value="1"/>
</dbReference>
<evidence type="ECO:0000256" key="3">
    <source>
        <dbReference type="ARBA" id="ARBA00023004"/>
    </source>
</evidence>
<dbReference type="SUPFAM" id="SSF102114">
    <property type="entry name" value="Radical SAM enzymes"/>
    <property type="match status" value="1"/>
</dbReference>
<proteinExistence type="predicted"/>
<dbReference type="Gene3D" id="3.20.20.70">
    <property type="entry name" value="Aldolase class I"/>
    <property type="match status" value="1"/>
</dbReference>
<gene>
    <name evidence="6" type="ORF">Aca07nite_72020</name>
</gene>
<dbReference type="RefSeq" id="WP_204299998.1">
    <property type="nucleotide sequence ID" value="NZ_BAAAGQ010000063.1"/>
</dbReference>
<keyword evidence="3" id="KW-0408">Iron</keyword>
<evidence type="ECO:0000256" key="4">
    <source>
        <dbReference type="ARBA" id="ARBA00023014"/>
    </source>
</evidence>
<dbReference type="PANTHER" id="PTHR11228:SF7">
    <property type="entry name" value="PQQA PEPTIDE CYCLASE"/>
    <property type="match status" value="1"/>
</dbReference>
<accession>A0ABQ3WUG0</accession>
<evidence type="ECO:0000313" key="6">
    <source>
        <dbReference type="EMBL" id="GID49927.1"/>
    </source>
</evidence>
<name>A0ABQ3WUG0_9ACTN</name>
<organism evidence="6">
    <name type="scientific">Actinoplanes campanulatus</name>
    <dbReference type="NCBI Taxonomy" id="113559"/>
    <lineage>
        <taxon>Bacteria</taxon>
        <taxon>Bacillati</taxon>
        <taxon>Actinomycetota</taxon>
        <taxon>Actinomycetes</taxon>
        <taxon>Micromonosporales</taxon>
        <taxon>Micromonosporaceae</taxon>
        <taxon>Actinoplanes</taxon>
    </lineage>
</organism>
<evidence type="ECO:0000259" key="5">
    <source>
        <dbReference type="PROSITE" id="PS51918"/>
    </source>
</evidence>
<evidence type="ECO:0000256" key="2">
    <source>
        <dbReference type="ARBA" id="ARBA00022723"/>
    </source>
</evidence>
<dbReference type="CDD" id="cd01335">
    <property type="entry name" value="Radical_SAM"/>
    <property type="match status" value="1"/>
</dbReference>
<dbReference type="PANTHER" id="PTHR11228">
    <property type="entry name" value="RADICAL SAM DOMAIN PROTEIN"/>
    <property type="match status" value="1"/>
</dbReference>
<evidence type="ECO:0000256" key="1">
    <source>
        <dbReference type="ARBA" id="ARBA00022691"/>
    </source>
</evidence>
<dbReference type="InterPro" id="IPR058240">
    <property type="entry name" value="rSAM_sf"/>
</dbReference>
<dbReference type="InterPro" id="IPR007197">
    <property type="entry name" value="rSAM"/>
</dbReference>
<keyword evidence="1" id="KW-0949">S-adenosyl-L-methionine</keyword>
<dbReference type="InterPro" id="IPR050377">
    <property type="entry name" value="Radical_SAM_PqqE_MftC-like"/>
</dbReference>
<dbReference type="InterPro" id="IPR013785">
    <property type="entry name" value="Aldolase_TIM"/>
</dbReference>
<sequence>MFEAIVSPQEDQFVAVRPGHPAAMQLPSALYVTLSDLATTGGAVPGWFADAAAQAWTVDLRHRLIRDVLLVRRPSTLPVTYCRASWEINLGCNFSCEHCYLETRPFAGLDLDDRLRLISMLADMGVLWFQITGGEPLIDPHFAPAYQAAHAAGMMVEILTNGSRLARPEILDVLRAARPHKVTVSMYGASPETAYALTRTKSAFKNTYAGLVAAAEAGLPVEVTIIITKHNIDELNQMRALVRDLGFPFKEFGSISPTYTGSGSTLDAQTPGYLDKSAIFQGCPAGHTSFHVDPHGNATMCKVGRENPINIITEGPQGLLRLPGIADAQLLRTGGCSGCRLSSTCRVCRPMAKVYQAAKAPLSHYCQHGNQEET</sequence>
<dbReference type="Pfam" id="PF04055">
    <property type="entry name" value="Radical_SAM"/>
    <property type="match status" value="1"/>
</dbReference>
<comment type="caution">
    <text evidence="6">The sequence shown here is derived from an EMBL/GenBank/DDBJ whole genome shotgun (WGS) entry which is preliminary data.</text>
</comment>
<dbReference type="SFLD" id="SFLDS00029">
    <property type="entry name" value="Radical_SAM"/>
    <property type="match status" value="1"/>
</dbReference>
<dbReference type="EMBL" id="BOMF01000136">
    <property type="protein sequence ID" value="GID49927.1"/>
    <property type="molecule type" value="Genomic_DNA"/>
</dbReference>
<reference evidence="6" key="1">
    <citation type="submission" date="2021-01" db="EMBL/GenBank/DDBJ databases">
        <title>Whole genome shotgun sequence of Actinoplanes capillaceus NBRC 16408.</title>
        <authorList>
            <person name="Komaki H."/>
            <person name="Tamura T."/>
        </authorList>
    </citation>
    <scope>NUCLEOTIDE SEQUENCE [LARGE SCALE GENOMIC DNA]</scope>
    <source>
        <strain evidence="6">NBRC 16408</strain>
    </source>
</reference>
<feature type="domain" description="Radical SAM core" evidence="5">
    <location>
        <begin position="74"/>
        <end position="293"/>
    </location>
</feature>